<keyword evidence="1" id="KW-0812">Transmembrane</keyword>
<feature type="transmembrane region" description="Helical" evidence="1">
    <location>
        <begin position="57"/>
        <end position="79"/>
    </location>
</feature>
<accession>A0A2J7TBP8</accession>
<dbReference type="EMBL" id="PDZR01000050">
    <property type="protein sequence ID" value="PNG24192.1"/>
    <property type="molecule type" value="Genomic_DNA"/>
</dbReference>
<evidence type="ECO:0000256" key="1">
    <source>
        <dbReference type="SAM" id="Phobius"/>
    </source>
</evidence>
<feature type="transmembrane region" description="Helical" evidence="1">
    <location>
        <begin position="296"/>
        <end position="316"/>
    </location>
</feature>
<protein>
    <recommendedName>
        <fullName evidence="4">O-antigen polymerase</fullName>
    </recommendedName>
</protein>
<organism evidence="2 3">
    <name type="scientific">Methylocella silvestris</name>
    <dbReference type="NCBI Taxonomy" id="199596"/>
    <lineage>
        <taxon>Bacteria</taxon>
        <taxon>Pseudomonadati</taxon>
        <taxon>Pseudomonadota</taxon>
        <taxon>Alphaproteobacteria</taxon>
        <taxon>Hyphomicrobiales</taxon>
        <taxon>Beijerinckiaceae</taxon>
        <taxon>Methylocella</taxon>
    </lineage>
</organism>
<feature type="transmembrane region" description="Helical" evidence="1">
    <location>
        <begin position="263"/>
        <end position="284"/>
    </location>
</feature>
<gene>
    <name evidence="2" type="ORF">CR492_20070</name>
</gene>
<evidence type="ECO:0000313" key="3">
    <source>
        <dbReference type="Proteomes" id="UP000236286"/>
    </source>
</evidence>
<feature type="transmembrane region" description="Helical" evidence="1">
    <location>
        <begin position="170"/>
        <end position="189"/>
    </location>
</feature>
<dbReference type="Proteomes" id="UP000236286">
    <property type="component" value="Unassembled WGS sequence"/>
</dbReference>
<comment type="caution">
    <text evidence="2">The sequence shown here is derived from an EMBL/GenBank/DDBJ whole genome shotgun (WGS) entry which is preliminary data.</text>
</comment>
<keyword evidence="1" id="KW-0472">Membrane</keyword>
<dbReference type="AlphaFoldDB" id="A0A2J7TBP8"/>
<sequence length="361" mass="39851">MPFWISFALLGSFVISGLQAKDLSEHLAKSAVLMIAYWNMFIFIYVLATSGLFSKEIIYSIFCLSGTMSSIVCILQGQFGKYTYLFKTEALDLWDRFPGLAEHPVEAGILGAYTGFLALVKTIDAKTLSAKCFWMVALVITLYSMKFSGSFTGMFTFAGAVGVMLVVRRAWVALAVVAGLLMLLAPIVSNPDFLGDSFMRERINALLSGGTNYETVQTRSSQVSGAIDKMINHPLTLLFGFGYSYADLVSLQGLDIHNGIVSAYFHFGLLGLATNIAIIVYLFRTLSFEDNRKDQSLVLGILLIFIGGYLTGPAFFRRAVWMLPLCCAAFARSEAVERKNEQAQLLEEEAHDSERVARIPQ</sequence>
<evidence type="ECO:0008006" key="4">
    <source>
        <dbReference type="Google" id="ProtNLM"/>
    </source>
</evidence>
<feature type="transmembrane region" description="Helical" evidence="1">
    <location>
        <begin position="133"/>
        <end position="158"/>
    </location>
</feature>
<name>A0A2J7TBP8_METSI</name>
<evidence type="ECO:0000313" key="2">
    <source>
        <dbReference type="EMBL" id="PNG24192.1"/>
    </source>
</evidence>
<reference evidence="2 3" key="1">
    <citation type="submission" date="2017-10" db="EMBL/GenBank/DDBJ databases">
        <title>Genome announcement of Methylocella silvestris TVC from permafrost.</title>
        <authorList>
            <person name="Wang J."/>
            <person name="Geng K."/>
            <person name="Ul-Haque F."/>
            <person name="Crombie A.T."/>
            <person name="Street L.E."/>
            <person name="Wookey P.A."/>
            <person name="Murrell J.C."/>
            <person name="Pratscher J."/>
        </authorList>
    </citation>
    <scope>NUCLEOTIDE SEQUENCE [LARGE SCALE GENOMIC DNA]</scope>
    <source>
        <strain evidence="2 3">TVC</strain>
    </source>
</reference>
<keyword evidence="1" id="KW-1133">Transmembrane helix</keyword>
<feature type="transmembrane region" description="Helical" evidence="1">
    <location>
        <begin position="30"/>
        <end position="48"/>
    </location>
</feature>
<proteinExistence type="predicted"/>